<evidence type="ECO:0000256" key="6">
    <source>
        <dbReference type="SAM" id="Phobius"/>
    </source>
</evidence>
<keyword evidence="8" id="KW-1185">Reference proteome</keyword>
<evidence type="ECO:0000313" key="7">
    <source>
        <dbReference type="EMBL" id="MBB5984733.1"/>
    </source>
</evidence>
<reference evidence="7 8" key="1">
    <citation type="submission" date="2020-08" db="EMBL/GenBank/DDBJ databases">
        <title>Exploring microbial biodiversity for novel pathways involved in the catabolism of aromatic compounds derived from lignin.</title>
        <authorList>
            <person name="Elkins J."/>
        </authorList>
    </citation>
    <scope>NUCLEOTIDE SEQUENCE [LARGE SCALE GENOMIC DNA]</scope>
    <source>
        <strain evidence="7 8">B1D3A</strain>
    </source>
</reference>
<dbReference type="Gene3D" id="1.20.1260.100">
    <property type="entry name" value="TspO/MBR protein"/>
    <property type="match status" value="1"/>
</dbReference>
<dbReference type="RefSeq" id="WP_014075062.1">
    <property type="nucleotide sequence ID" value="NZ_JACHKA010000001.1"/>
</dbReference>
<dbReference type="Pfam" id="PF03073">
    <property type="entry name" value="TspO_MBR"/>
    <property type="match status" value="1"/>
</dbReference>
<evidence type="ECO:0000256" key="2">
    <source>
        <dbReference type="ARBA" id="ARBA00007524"/>
    </source>
</evidence>
<feature type="transmembrane region" description="Helical" evidence="6">
    <location>
        <begin position="57"/>
        <end position="79"/>
    </location>
</feature>
<dbReference type="InterPro" id="IPR038330">
    <property type="entry name" value="TspO/MBR-related_sf"/>
</dbReference>
<dbReference type="PANTHER" id="PTHR10057:SF0">
    <property type="entry name" value="TRANSLOCATOR PROTEIN"/>
    <property type="match status" value="1"/>
</dbReference>
<name>A0ABR6NBR3_9SPHN</name>
<keyword evidence="5 6" id="KW-0472">Membrane</keyword>
<dbReference type="PIRSF" id="PIRSF005859">
    <property type="entry name" value="PBR"/>
    <property type="match status" value="1"/>
</dbReference>
<gene>
    <name evidence="7" type="ORF">HNP60_000707</name>
</gene>
<evidence type="ECO:0000313" key="8">
    <source>
        <dbReference type="Proteomes" id="UP001138540"/>
    </source>
</evidence>
<dbReference type="InterPro" id="IPR004307">
    <property type="entry name" value="TspO_MBR"/>
</dbReference>
<comment type="subcellular location">
    <subcellularLocation>
        <location evidence="1">Membrane</location>
        <topology evidence="1">Multi-pass membrane protein</topology>
    </subcellularLocation>
</comment>
<protein>
    <submittedName>
        <fullName evidence="7">Tryptophan-rich sensory protein</fullName>
    </submittedName>
</protein>
<feature type="transmembrane region" description="Helical" evidence="6">
    <location>
        <begin position="91"/>
        <end position="110"/>
    </location>
</feature>
<feature type="transmembrane region" description="Helical" evidence="6">
    <location>
        <begin position="142"/>
        <end position="163"/>
    </location>
</feature>
<evidence type="ECO:0000256" key="4">
    <source>
        <dbReference type="ARBA" id="ARBA00022989"/>
    </source>
</evidence>
<dbReference type="EMBL" id="JACHKA010000001">
    <property type="protein sequence ID" value="MBB5984733.1"/>
    <property type="molecule type" value="Genomic_DNA"/>
</dbReference>
<sequence>MNEIASRGQLRLSYLRWALVTVPTIMFLGVVSGYVSGSGYGNRWFAALDKPDVTPPGWVFGTVWPLLYLLMGLALAMVLHARGARGRGIAITLFLVQLACNLAWSPLFFGAHEATLAFYLILVILALAVVTTLLFGRVRTLAAWLMVPYLVWLSFASILAYQIDRANPDAESLVPPGVRTQI</sequence>
<evidence type="ECO:0000256" key="3">
    <source>
        <dbReference type="ARBA" id="ARBA00022692"/>
    </source>
</evidence>
<feature type="transmembrane region" description="Helical" evidence="6">
    <location>
        <begin position="116"/>
        <end position="135"/>
    </location>
</feature>
<evidence type="ECO:0000256" key="1">
    <source>
        <dbReference type="ARBA" id="ARBA00004141"/>
    </source>
</evidence>
<dbReference type="PANTHER" id="PTHR10057">
    <property type="entry name" value="PERIPHERAL-TYPE BENZODIAZEPINE RECEPTOR"/>
    <property type="match status" value="1"/>
</dbReference>
<organism evidence="7 8">
    <name type="scientific">Sphingobium lignivorans</name>
    <dbReference type="NCBI Taxonomy" id="2735886"/>
    <lineage>
        <taxon>Bacteria</taxon>
        <taxon>Pseudomonadati</taxon>
        <taxon>Pseudomonadota</taxon>
        <taxon>Alphaproteobacteria</taxon>
        <taxon>Sphingomonadales</taxon>
        <taxon>Sphingomonadaceae</taxon>
        <taxon>Sphingobium</taxon>
    </lineage>
</organism>
<comment type="similarity">
    <text evidence="2">Belongs to the TspO/BZRP family.</text>
</comment>
<evidence type="ECO:0000256" key="5">
    <source>
        <dbReference type="ARBA" id="ARBA00023136"/>
    </source>
</evidence>
<keyword evidence="3 6" id="KW-0812">Transmembrane</keyword>
<dbReference type="Proteomes" id="UP001138540">
    <property type="component" value="Unassembled WGS sequence"/>
</dbReference>
<proteinExistence type="inferred from homology"/>
<feature type="transmembrane region" description="Helical" evidence="6">
    <location>
        <begin position="14"/>
        <end position="37"/>
    </location>
</feature>
<comment type="caution">
    <text evidence="7">The sequence shown here is derived from an EMBL/GenBank/DDBJ whole genome shotgun (WGS) entry which is preliminary data.</text>
</comment>
<dbReference type="CDD" id="cd15904">
    <property type="entry name" value="TSPO_MBR"/>
    <property type="match status" value="1"/>
</dbReference>
<keyword evidence="4 6" id="KW-1133">Transmembrane helix</keyword>
<accession>A0ABR6NBR3</accession>